<dbReference type="PROSITE" id="PS50263">
    <property type="entry name" value="CN_HYDROLASE"/>
    <property type="match status" value="1"/>
</dbReference>
<evidence type="ECO:0000259" key="2">
    <source>
        <dbReference type="PROSITE" id="PS50263"/>
    </source>
</evidence>
<dbReference type="PANTHER" id="PTHR46044:SF1">
    <property type="entry name" value="CN HYDROLASE DOMAIN-CONTAINING PROTEIN"/>
    <property type="match status" value="1"/>
</dbReference>
<proteinExistence type="inferred from homology"/>
<organism evidence="3 4">
    <name type="scientific">Fulvivirga kasyanovii</name>
    <dbReference type="NCBI Taxonomy" id="396812"/>
    <lineage>
        <taxon>Bacteria</taxon>
        <taxon>Pseudomonadati</taxon>
        <taxon>Bacteroidota</taxon>
        <taxon>Cytophagia</taxon>
        <taxon>Cytophagales</taxon>
        <taxon>Fulvivirgaceae</taxon>
        <taxon>Fulvivirga</taxon>
    </lineage>
</organism>
<dbReference type="Proteomes" id="UP000798808">
    <property type="component" value="Unassembled WGS sequence"/>
</dbReference>
<protein>
    <submittedName>
        <fullName evidence="3">Carbon-nitrogen hydrolase family protein</fullName>
    </submittedName>
</protein>
<dbReference type="SUPFAM" id="SSF56317">
    <property type="entry name" value="Carbon-nitrogen hydrolase"/>
    <property type="match status" value="1"/>
</dbReference>
<feature type="domain" description="CN hydrolase" evidence="2">
    <location>
        <begin position="4"/>
        <end position="279"/>
    </location>
</feature>
<dbReference type="EMBL" id="SMLW01000672">
    <property type="protein sequence ID" value="MTI28803.1"/>
    <property type="molecule type" value="Genomic_DNA"/>
</dbReference>
<name>A0ABW9RZS2_9BACT</name>
<dbReference type="InterPro" id="IPR036526">
    <property type="entry name" value="C-N_Hydrolase_sf"/>
</dbReference>
<reference evidence="3 4" key="1">
    <citation type="submission" date="2019-02" db="EMBL/GenBank/DDBJ databases">
        <authorList>
            <person name="Goldberg S.R."/>
            <person name="Haltli B.A."/>
            <person name="Correa H."/>
            <person name="Russell K.G."/>
        </authorList>
    </citation>
    <scope>NUCLEOTIDE SEQUENCE [LARGE SCALE GENOMIC DNA]</scope>
    <source>
        <strain evidence="3 4">JCM 16186</strain>
    </source>
</reference>
<dbReference type="Pfam" id="PF00795">
    <property type="entry name" value="CN_hydrolase"/>
    <property type="match status" value="1"/>
</dbReference>
<keyword evidence="3" id="KW-0378">Hydrolase</keyword>
<accession>A0ABW9RZS2</accession>
<dbReference type="GO" id="GO:0016787">
    <property type="term" value="F:hydrolase activity"/>
    <property type="evidence" value="ECO:0007669"/>
    <property type="project" value="UniProtKB-KW"/>
</dbReference>
<dbReference type="PANTHER" id="PTHR46044">
    <property type="entry name" value="NITRILASE"/>
    <property type="match status" value="1"/>
</dbReference>
<gene>
    <name evidence="3" type="ORF">E1163_27840</name>
</gene>
<dbReference type="Gene3D" id="3.60.110.10">
    <property type="entry name" value="Carbon-nitrogen hydrolase"/>
    <property type="match status" value="1"/>
</dbReference>
<evidence type="ECO:0000313" key="4">
    <source>
        <dbReference type="Proteomes" id="UP000798808"/>
    </source>
</evidence>
<evidence type="ECO:0000256" key="1">
    <source>
        <dbReference type="ARBA" id="ARBA00008129"/>
    </source>
</evidence>
<keyword evidence="4" id="KW-1185">Reference proteome</keyword>
<comment type="caution">
    <text evidence="3">The sequence shown here is derived from an EMBL/GenBank/DDBJ whole genome shotgun (WGS) entry which is preliminary data.</text>
</comment>
<sequence length="311" mass="34790">MTLQKVGIAQYAAHHLDLEKSLKRLEQIVDQASAEKIRLLVFGETWLSGYPVWLDHCPEIAQWDNAATKEAYLKLRQSSIEVPGKETGIIAAMAQKHGMAIVIGVNEIIKKGRASGTVYNTLLTFDEKGRLANHHRKLVPTYTERMIYGPGDGHGLQVAETSVGKVGALVCWEHWMPLTRQALHDEAEDIHIAAWPTVHDKHLIASRQYAFEGRCFVLAAGQIMKASEFPTELTLPTELANDPDKLVLNGGSCIIDPRGEYIIPPLYDKEGLVAAEIDLSDRIKEQMTLDVSGHYQRMDVFDFQVNKVRKV</sequence>
<dbReference type="InterPro" id="IPR003010">
    <property type="entry name" value="C-N_Hydrolase"/>
</dbReference>
<dbReference type="CDD" id="cd07564">
    <property type="entry name" value="nitrilases_CHs"/>
    <property type="match status" value="1"/>
</dbReference>
<comment type="similarity">
    <text evidence="1">Belongs to the carbon-nitrogen hydrolase superfamily. Nitrilase family.</text>
</comment>
<dbReference type="InterPro" id="IPR044149">
    <property type="entry name" value="Nitrilases_CHs"/>
</dbReference>
<evidence type="ECO:0000313" key="3">
    <source>
        <dbReference type="EMBL" id="MTI28803.1"/>
    </source>
</evidence>
<dbReference type="InterPro" id="IPR000132">
    <property type="entry name" value="Nitrilase/CN_hydratase_CS"/>
</dbReference>
<dbReference type="PROSITE" id="PS00921">
    <property type="entry name" value="NITRIL_CHT_2"/>
    <property type="match status" value="1"/>
</dbReference>